<dbReference type="Proteomes" id="UP001595847">
    <property type="component" value="Unassembled WGS sequence"/>
</dbReference>
<keyword evidence="2" id="KW-1185">Reference proteome</keyword>
<evidence type="ECO:0008006" key="3">
    <source>
        <dbReference type="Google" id="ProtNLM"/>
    </source>
</evidence>
<evidence type="ECO:0000313" key="1">
    <source>
        <dbReference type="EMBL" id="MFC3998331.1"/>
    </source>
</evidence>
<sequence length="165" mass="17076">MTGLAAGYALIYAITWAAAGAERGLGAVCGWMVWGQLMLHLLFGLAHSAEQGSAPLSGGLHAAAHPALTVLPADGGSAGPWMTVAHLVTALLCAWWVHRGEGAAFALARYLRTLLSGVLLLRPRRPLPAIPSGHSPVPDPGVRPAGTLVLRHSVVRRGPPASLLI</sequence>
<dbReference type="RefSeq" id="WP_378536098.1">
    <property type="nucleotide sequence ID" value="NZ_JBHSBH010000013.1"/>
</dbReference>
<comment type="caution">
    <text evidence="1">The sequence shown here is derived from an EMBL/GenBank/DDBJ whole genome shotgun (WGS) entry which is preliminary data.</text>
</comment>
<name>A0ABV8FQ81_9ACTN</name>
<reference evidence="2" key="1">
    <citation type="journal article" date="2019" name="Int. J. Syst. Evol. Microbiol.">
        <title>The Global Catalogue of Microorganisms (GCM) 10K type strain sequencing project: providing services to taxonomists for standard genome sequencing and annotation.</title>
        <authorList>
            <consortium name="The Broad Institute Genomics Platform"/>
            <consortium name="The Broad Institute Genome Sequencing Center for Infectious Disease"/>
            <person name="Wu L."/>
            <person name="Ma J."/>
        </authorList>
    </citation>
    <scope>NUCLEOTIDE SEQUENCE [LARGE SCALE GENOMIC DNA]</scope>
    <source>
        <strain evidence="2">TBRC 1826</strain>
    </source>
</reference>
<gene>
    <name evidence="1" type="ORF">ACFOVU_20565</name>
</gene>
<evidence type="ECO:0000313" key="2">
    <source>
        <dbReference type="Proteomes" id="UP001595847"/>
    </source>
</evidence>
<proteinExistence type="predicted"/>
<protein>
    <recommendedName>
        <fullName evidence="3">MFS transporter</fullName>
    </recommendedName>
</protein>
<accession>A0ABV8FQ81</accession>
<dbReference type="EMBL" id="JBHSBH010000013">
    <property type="protein sequence ID" value="MFC3998331.1"/>
    <property type="molecule type" value="Genomic_DNA"/>
</dbReference>
<organism evidence="1 2">
    <name type="scientific">Nocardiopsis sediminis</name>
    <dbReference type="NCBI Taxonomy" id="1778267"/>
    <lineage>
        <taxon>Bacteria</taxon>
        <taxon>Bacillati</taxon>
        <taxon>Actinomycetota</taxon>
        <taxon>Actinomycetes</taxon>
        <taxon>Streptosporangiales</taxon>
        <taxon>Nocardiopsidaceae</taxon>
        <taxon>Nocardiopsis</taxon>
    </lineage>
</organism>